<evidence type="ECO:0000313" key="1">
    <source>
        <dbReference type="EMBL" id="KAF3852819.1"/>
    </source>
</evidence>
<gene>
    <name evidence="1" type="ORF">F7725_006174</name>
</gene>
<sequence>MREAQQLGHTEPQEVTEYAAVKCKSRAPRFQVHNEYKHSKKSRHLQCNLIMMKAHKIISAGKRTVRA</sequence>
<organism evidence="1 2">
    <name type="scientific">Dissostichus mawsoni</name>
    <name type="common">Antarctic cod</name>
    <dbReference type="NCBI Taxonomy" id="36200"/>
    <lineage>
        <taxon>Eukaryota</taxon>
        <taxon>Metazoa</taxon>
        <taxon>Chordata</taxon>
        <taxon>Craniata</taxon>
        <taxon>Vertebrata</taxon>
        <taxon>Euteleostomi</taxon>
        <taxon>Actinopterygii</taxon>
        <taxon>Neopterygii</taxon>
        <taxon>Teleostei</taxon>
        <taxon>Neoteleostei</taxon>
        <taxon>Acanthomorphata</taxon>
        <taxon>Eupercaria</taxon>
        <taxon>Perciformes</taxon>
        <taxon>Notothenioidei</taxon>
        <taxon>Nototheniidae</taxon>
        <taxon>Dissostichus</taxon>
    </lineage>
</organism>
<dbReference type="EMBL" id="JAAKFY010000009">
    <property type="protein sequence ID" value="KAF3852819.1"/>
    <property type="molecule type" value="Genomic_DNA"/>
</dbReference>
<dbReference type="Proteomes" id="UP000518266">
    <property type="component" value="Unassembled WGS sequence"/>
</dbReference>
<reference evidence="1 2" key="1">
    <citation type="submission" date="2020-03" db="EMBL/GenBank/DDBJ databases">
        <title>Dissostichus mawsoni Genome sequencing and assembly.</title>
        <authorList>
            <person name="Park H."/>
        </authorList>
    </citation>
    <scope>NUCLEOTIDE SEQUENCE [LARGE SCALE GENOMIC DNA]</scope>
    <source>
        <strain evidence="1">DM0001</strain>
        <tissue evidence="1">Muscle</tissue>
    </source>
</reference>
<protein>
    <submittedName>
        <fullName evidence="1">Uncharacterized protein</fullName>
    </submittedName>
</protein>
<accession>A0A7J5YVQ5</accession>
<keyword evidence="2" id="KW-1185">Reference proteome</keyword>
<name>A0A7J5YVQ5_DISMA</name>
<dbReference type="AlphaFoldDB" id="A0A7J5YVQ5"/>
<comment type="caution">
    <text evidence="1">The sequence shown here is derived from an EMBL/GenBank/DDBJ whole genome shotgun (WGS) entry which is preliminary data.</text>
</comment>
<evidence type="ECO:0000313" key="2">
    <source>
        <dbReference type="Proteomes" id="UP000518266"/>
    </source>
</evidence>
<proteinExistence type="predicted"/>